<keyword evidence="2 7" id="KW-0813">Transport</keyword>
<keyword evidence="10" id="KW-1185">Reference proteome</keyword>
<proteinExistence type="inferred from homology"/>
<evidence type="ECO:0000259" key="8">
    <source>
        <dbReference type="PROSITE" id="PS50928"/>
    </source>
</evidence>
<evidence type="ECO:0000256" key="6">
    <source>
        <dbReference type="ARBA" id="ARBA00023136"/>
    </source>
</evidence>
<feature type="transmembrane region" description="Helical" evidence="7">
    <location>
        <begin position="178"/>
        <end position="199"/>
    </location>
</feature>
<evidence type="ECO:0000256" key="5">
    <source>
        <dbReference type="ARBA" id="ARBA00022989"/>
    </source>
</evidence>
<feature type="transmembrane region" description="Helical" evidence="7">
    <location>
        <begin position="129"/>
        <end position="157"/>
    </location>
</feature>
<evidence type="ECO:0000313" key="9">
    <source>
        <dbReference type="EMBL" id="MBH5385030.1"/>
    </source>
</evidence>
<reference evidence="9 10" key="1">
    <citation type="submission" date="2020-07" db="EMBL/GenBank/DDBJ databases">
        <title>Bradyrhizobium diversity isolated from nodules of indigenous legumes of Western Australia.</title>
        <authorList>
            <person name="Klepa M.S."/>
        </authorList>
    </citation>
    <scope>NUCLEOTIDE SEQUENCE [LARGE SCALE GENOMIC DNA]</scope>
    <source>
        <strain evidence="9 10">CNPSo 4019</strain>
    </source>
</reference>
<sequence>MMTAVNAPAPAVAGGKERPWIFHAADNVWSALQGLLPLIALLLLWQMLGDSRSPYFPPPSTWAAALIDRTNSGDLIPAVLVTLQSVAAALILATSLGVGIGGLIGASPALARCLGPTLEFLRTLPPPTIVPVAALIIGVNETMKLFVIVFAALWPVLLNTTLGVRSLHPTLLEAARSLQLGVVARMTKIFLPALLPSILTGVRVAAPLAIIVSLLAEMLTLMPGLGALLLMAQRNFNAAEVFGLLTVVGSFGFILNAALAAFESWALMPQGRT</sequence>
<dbReference type="Pfam" id="PF00528">
    <property type="entry name" value="BPD_transp_1"/>
    <property type="match status" value="1"/>
</dbReference>
<feature type="transmembrane region" description="Helical" evidence="7">
    <location>
        <begin position="205"/>
        <end position="230"/>
    </location>
</feature>
<evidence type="ECO:0000256" key="3">
    <source>
        <dbReference type="ARBA" id="ARBA00022475"/>
    </source>
</evidence>
<keyword evidence="6 7" id="KW-0472">Membrane</keyword>
<dbReference type="RefSeq" id="WP_197964793.1">
    <property type="nucleotide sequence ID" value="NZ_JACEGD010000002.1"/>
</dbReference>
<feature type="transmembrane region" description="Helical" evidence="7">
    <location>
        <begin position="86"/>
        <end position="109"/>
    </location>
</feature>
<dbReference type="Gene3D" id="1.10.3720.10">
    <property type="entry name" value="MetI-like"/>
    <property type="match status" value="1"/>
</dbReference>
<organism evidence="9 10">
    <name type="scientific">Bradyrhizobium diversitatis</name>
    <dbReference type="NCBI Taxonomy" id="2755406"/>
    <lineage>
        <taxon>Bacteria</taxon>
        <taxon>Pseudomonadati</taxon>
        <taxon>Pseudomonadota</taxon>
        <taxon>Alphaproteobacteria</taxon>
        <taxon>Hyphomicrobiales</taxon>
        <taxon>Nitrobacteraceae</taxon>
        <taxon>Bradyrhizobium</taxon>
    </lineage>
</organism>
<dbReference type="SUPFAM" id="SSF161098">
    <property type="entry name" value="MetI-like"/>
    <property type="match status" value="1"/>
</dbReference>
<keyword evidence="3" id="KW-1003">Cell membrane</keyword>
<dbReference type="PANTHER" id="PTHR30151">
    <property type="entry name" value="ALKANE SULFONATE ABC TRANSPORTER-RELATED, MEMBRANE SUBUNIT"/>
    <property type="match status" value="1"/>
</dbReference>
<feature type="domain" description="ABC transmembrane type-1" evidence="8">
    <location>
        <begin position="79"/>
        <end position="263"/>
    </location>
</feature>
<keyword evidence="4 7" id="KW-0812">Transmembrane</keyword>
<gene>
    <name evidence="9" type="ORF">H1B27_01885</name>
</gene>
<evidence type="ECO:0000256" key="2">
    <source>
        <dbReference type="ARBA" id="ARBA00022448"/>
    </source>
</evidence>
<comment type="caution">
    <text evidence="9">The sequence shown here is derived from an EMBL/GenBank/DDBJ whole genome shotgun (WGS) entry which is preliminary data.</text>
</comment>
<dbReference type="PROSITE" id="PS50928">
    <property type="entry name" value="ABC_TM1"/>
    <property type="match status" value="1"/>
</dbReference>
<dbReference type="InterPro" id="IPR035906">
    <property type="entry name" value="MetI-like_sf"/>
</dbReference>
<evidence type="ECO:0000256" key="4">
    <source>
        <dbReference type="ARBA" id="ARBA00022692"/>
    </source>
</evidence>
<keyword evidence="5 7" id="KW-1133">Transmembrane helix</keyword>
<comment type="subcellular location">
    <subcellularLocation>
        <location evidence="1 7">Cell membrane</location>
        <topology evidence="1 7">Multi-pass membrane protein</topology>
    </subcellularLocation>
</comment>
<dbReference type="Proteomes" id="UP001194539">
    <property type="component" value="Unassembled WGS sequence"/>
</dbReference>
<name>A0ABS0NVI9_9BRAD</name>
<comment type="similarity">
    <text evidence="7">Belongs to the binding-protein-dependent transport system permease family.</text>
</comment>
<dbReference type="CDD" id="cd06261">
    <property type="entry name" value="TM_PBP2"/>
    <property type="match status" value="1"/>
</dbReference>
<evidence type="ECO:0000256" key="7">
    <source>
        <dbReference type="RuleBase" id="RU363032"/>
    </source>
</evidence>
<evidence type="ECO:0000313" key="10">
    <source>
        <dbReference type="Proteomes" id="UP001194539"/>
    </source>
</evidence>
<feature type="transmembrane region" description="Helical" evidence="7">
    <location>
        <begin position="28"/>
        <end position="45"/>
    </location>
</feature>
<dbReference type="PANTHER" id="PTHR30151:SF0">
    <property type="entry name" value="ABC TRANSPORTER PERMEASE PROTEIN MJ0413-RELATED"/>
    <property type="match status" value="1"/>
</dbReference>
<accession>A0ABS0NVI9</accession>
<dbReference type="EMBL" id="JACEGD010000002">
    <property type="protein sequence ID" value="MBH5385030.1"/>
    <property type="molecule type" value="Genomic_DNA"/>
</dbReference>
<protein>
    <submittedName>
        <fullName evidence="9">ABC transporter permease subunit</fullName>
    </submittedName>
</protein>
<evidence type="ECO:0000256" key="1">
    <source>
        <dbReference type="ARBA" id="ARBA00004651"/>
    </source>
</evidence>
<dbReference type="InterPro" id="IPR000515">
    <property type="entry name" value="MetI-like"/>
</dbReference>
<feature type="transmembrane region" description="Helical" evidence="7">
    <location>
        <begin position="242"/>
        <end position="262"/>
    </location>
</feature>